<accession>A0A0F9L1J0</accession>
<dbReference type="Gene3D" id="3.30.420.270">
    <property type="match status" value="1"/>
</dbReference>
<dbReference type="PANTHER" id="PTHR30558:SF7">
    <property type="entry name" value="TOL-PAL SYSTEM PROTEIN TOLR"/>
    <property type="match status" value="1"/>
</dbReference>
<comment type="caution">
    <text evidence="7">The sequence shown here is derived from an EMBL/GenBank/DDBJ whole genome shotgun (WGS) entry which is preliminary data.</text>
</comment>
<dbReference type="AlphaFoldDB" id="A0A0F9L1J0"/>
<gene>
    <name evidence="7" type="ORF">LCGC14_1568640</name>
</gene>
<evidence type="ECO:0000256" key="6">
    <source>
        <dbReference type="SAM" id="Phobius"/>
    </source>
</evidence>
<evidence type="ECO:0000256" key="1">
    <source>
        <dbReference type="ARBA" id="ARBA00004162"/>
    </source>
</evidence>
<dbReference type="Pfam" id="PF02472">
    <property type="entry name" value="ExbD"/>
    <property type="match status" value="1"/>
</dbReference>
<evidence type="ECO:0008006" key="8">
    <source>
        <dbReference type="Google" id="ProtNLM"/>
    </source>
</evidence>
<dbReference type="GO" id="GO:0005886">
    <property type="term" value="C:plasma membrane"/>
    <property type="evidence" value="ECO:0007669"/>
    <property type="project" value="UniProtKB-SubCell"/>
</dbReference>
<feature type="transmembrane region" description="Helical" evidence="6">
    <location>
        <begin position="17"/>
        <end position="38"/>
    </location>
</feature>
<proteinExistence type="predicted"/>
<dbReference type="GO" id="GO:0022857">
    <property type="term" value="F:transmembrane transporter activity"/>
    <property type="evidence" value="ECO:0007669"/>
    <property type="project" value="InterPro"/>
</dbReference>
<sequence>MSMMVSKEDEVSSEPNVVPLCDVLLVLLIIFMVVTPLIQKGVDVRLPVALNTINMPENPEVVLSIRKDGKMYIGPDQITLDNLQTMIEEAFMTASDKRLYLRADGELEYGNIVDVVEILKAAGVEIVGIITEVKTERID</sequence>
<evidence type="ECO:0000256" key="3">
    <source>
        <dbReference type="ARBA" id="ARBA00022692"/>
    </source>
</evidence>
<reference evidence="7" key="1">
    <citation type="journal article" date="2015" name="Nature">
        <title>Complex archaea that bridge the gap between prokaryotes and eukaryotes.</title>
        <authorList>
            <person name="Spang A."/>
            <person name="Saw J.H."/>
            <person name="Jorgensen S.L."/>
            <person name="Zaremba-Niedzwiedzka K."/>
            <person name="Martijn J."/>
            <person name="Lind A.E."/>
            <person name="van Eijk R."/>
            <person name="Schleper C."/>
            <person name="Guy L."/>
            <person name="Ettema T.J."/>
        </authorList>
    </citation>
    <scope>NUCLEOTIDE SEQUENCE</scope>
</reference>
<keyword evidence="4 6" id="KW-1133">Transmembrane helix</keyword>
<organism evidence="7">
    <name type="scientific">marine sediment metagenome</name>
    <dbReference type="NCBI Taxonomy" id="412755"/>
    <lineage>
        <taxon>unclassified sequences</taxon>
        <taxon>metagenomes</taxon>
        <taxon>ecological metagenomes</taxon>
    </lineage>
</organism>
<evidence type="ECO:0000256" key="2">
    <source>
        <dbReference type="ARBA" id="ARBA00022475"/>
    </source>
</evidence>
<protein>
    <recommendedName>
        <fullName evidence="8">Biopolymer transport protein ExbD/TolR</fullName>
    </recommendedName>
</protein>
<keyword evidence="3 6" id="KW-0812">Transmembrane</keyword>
<name>A0A0F9L1J0_9ZZZZ</name>
<comment type="subcellular location">
    <subcellularLocation>
        <location evidence="1">Cell membrane</location>
        <topology evidence="1">Single-pass membrane protein</topology>
    </subcellularLocation>
</comment>
<keyword evidence="2" id="KW-1003">Cell membrane</keyword>
<dbReference type="InterPro" id="IPR003400">
    <property type="entry name" value="ExbD"/>
</dbReference>
<evidence type="ECO:0000256" key="5">
    <source>
        <dbReference type="ARBA" id="ARBA00023136"/>
    </source>
</evidence>
<dbReference type="EMBL" id="LAZR01012202">
    <property type="protein sequence ID" value="KKM28043.1"/>
    <property type="molecule type" value="Genomic_DNA"/>
</dbReference>
<evidence type="ECO:0000313" key="7">
    <source>
        <dbReference type="EMBL" id="KKM28043.1"/>
    </source>
</evidence>
<evidence type="ECO:0000256" key="4">
    <source>
        <dbReference type="ARBA" id="ARBA00022989"/>
    </source>
</evidence>
<dbReference type="PANTHER" id="PTHR30558">
    <property type="entry name" value="EXBD MEMBRANE COMPONENT OF PMF-DRIVEN MACROMOLECULE IMPORT SYSTEM"/>
    <property type="match status" value="1"/>
</dbReference>
<keyword evidence="5 6" id="KW-0472">Membrane</keyword>